<sequence>MPDRNPDARPLPPGWIEQFDSKAWFYVDTRASPPRSSWHHPASLATPPSSSPGSHSRPRSRSRSRSRSRWLSAKPGPGLLSAAGLPTSPLPPAISSSTISTGSSETRRSRYSRSASSWSRGGIDWRNATRECHRQ</sequence>
<dbReference type="InterPro" id="IPR036020">
    <property type="entry name" value="WW_dom_sf"/>
</dbReference>
<dbReference type="SUPFAM" id="SSF51045">
    <property type="entry name" value="WW domain"/>
    <property type="match status" value="1"/>
</dbReference>
<feature type="region of interest" description="Disordered" evidence="1">
    <location>
        <begin position="31"/>
        <end position="135"/>
    </location>
</feature>
<dbReference type="AlphaFoldDB" id="A0A9P6E0Z7"/>
<dbReference type="Proteomes" id="UP000886523">
    <property type="component" value="Unassembled WGS sequence"/>
</dbReference>
<evidence type="ECO:0000313" key="3">
    <source>
        <dbReference type="Proteomes" id="UP000886523"/>
    </source>
</evidence>
<evidence type="ECO:0008006" key="4">
    <source>
        <dbReference type="Google" id="ProtNLM"/>
    </source>
</evidence>
<protein>
    <recommendedName>
        <fullName evidence="4">WW domain-containing protein</fullName>
    </recommendedName>
</protein>
<feature type="compositionally biased region" description="Basic residues" evidence="1">
    <location>
        <begin position="56"/>
        <end position="68"/>
    </location>
</feature>
<feature type="compositionally biased region" description="Low complexity" evidence="1">
    <location>
        <begin position="94"/>
        <end position="104"/>
    </location>
</feature>
<comment type="caution">
    <text evidence="2">The sequence shown here is derived from an EMBL/GenBank/DDBJ whole genome shotgun (WGS) entry which is preliminary data.</text>
</comment>
<reference evidence="2" key="1">
    <citation type="journal article" date="2020" name="Nat. Commun.">
        <title>Large-scale genome sequencing of mycorrhizal fungi provides insights into the early evolution of symbiotic traits.</title>
        <authorList>
            <person name="Miyauchi S."/>
            <person name="Kiss E."/>
            <person name="Kuo A."/>
            <person name="Drula E."/>
            <person name="Kohler A."/>
            <person name="Sanchez-Garcia M."/>
            <person name="Morin E."/>
            <person name="Andreopoulos B."/>
            <person name="Barry K.W."/>
            <person name="Bonito G."/>
            <person name="Buee M."/>
            <person name="Carver A."/>
            <person name="Chen C."/>
            <person name="Cichocki N."/>
            <person name="Clum A."/>
            <person name="Culley D."/>
            <person name="Crous P.W."/>
            <person name="Fauchery L."/>
            <person name="Girlanda M."/>
            <person name="Hayes R.D."/>
            <person name="Keri Z."/>
            <person name="LaButti K."/>
            <person name="Lipzen A."/>
            <person name="Lombard V."/>
            <person name="Magnuson J."/>
            <person name="Maillard F."/>
            <person name="Murat C."/>
            <person name="Nolan M."/>
            <person name="Ohm R.A."/>
            <person name="Pangilinan J."/>
            <person name="Pereira M.F."/>
            <person name="Perotto S."/>
            <person name="Peter M."/>
            <person name="Pfister S."/>
            <person name="Riley R."/>
            <person name="Sitrit Y."/>
            <person name="Stielow J.B."/>
            <person name="Szollosi G."/>
            <person name="Zifcakova L."/>
            <person name="Stursova M."/>
            <person name="Spatafora J.W."/>
            <person name="Tedersoo L."/>
            <person name="Vaario L.M."/>
            <person name="Yamada A."/>
            <person name="Yan M."/>
            <person name="Wang P."/>
            <person name="Xu J."/>
            <person name="Bruns T."/>
            <person name="Baldrian P."/>
            <person name="Vilgalys R."/>
            <person name="Dunand C."/>
            <person name="Henrissat B."/>
            <person name="Grigoriev I.V."/>
            <person name="Hibbett D."/>
            <person name="Nagy L.G."/>
            <person name="Martin F.M."/>
        </authorList>
    </citation>
    <scope>NUCLEOTIDE SEQUENCE</scope>
    <source>
        <strain evidence="2">UP504</strain>
    </source>
</reference>
<name>A0A9P6E0Z7_9AGAM</name>
<gene>
    <name evidence="2" type="ORF">BS47DRAFT_300025</name>
</gene>
<proteinExistence type="predicted"/>
<keyword evidence="3" id="KW-1185">Reference proteome</keyword>
<organism evidence="2 3">
    <name type="scientific">Hydnum rufescens UP504</name>
    <dbReference type="NCBI Taxonomy" id="1448309"/>
    <lineage>
        <taxon>Eukaryota</taxon>
        <taxon>Fungi</taxon>
        <taxon>Dikarya</taxon>
        <taxon>Basidiomycota</taxon>
        <taxon>Agaricomycotina</taxon>
        <taxon>Agaricomycetes</taxon>
        <taxon>Cantharellales</taxon>
        <taxon>Hydnaceae</taxon>
        <taxon>Hydnum</taxon>
    </lineage>
</organism>
<evidence type="ECO:0000256" key="1">
    <source>
        <dbReference type="SAM" id="MobiDB-lite"/>
    </source>
</evidence>
<feature type="compositionally biased region" description="Low complexity" evidence="1">
    <location>
        <begin position="41"/>
        <end position="55"/>
    </location>
</feature>
<dbReference type="EMBL" id="MU128925">
    <property type="protein sequence ID" value="KAF9518453.1"/>
    <property type="molecule type" value="Genomic_DNA"/>
</dbReference>
<dbReference type="OrthoDB" id="2367685at2759"/>
<feature type="compositionally biased region" description="Low complexity" evidence="1">
    <location>
        <begin position="112"/>
        <end position="122"/>
    </location>
</feature>
<dbReference type="Gene3D" id="2.20.70.10">
    <property type="match status" value="1"/>
</dbReference>
<accession>A0A9P6E0Z7</accession>
<evidence type="ECO:0000313" key="2">
    <source>
        <dbReference type="EMBL" id="KAF9518453.1"/>
    </source>
</evidence>